<dbReference type="EMBL" id="JAACJK010000169">
    <property type="protein sequence ID" value="KAF5320493.1"/>
    <property type="molecule type" value="Genomic_DNA"/>
</dbReference>
<evidence type="ECO:0000313" key="5">
    <source>
        <dbReference type="EMBL" id="KAF5320493.1"/>
    </source>
</evidence>
<dbReference type="InterPro" id="IPR023451">
    <property type="entry name" value="Thymidate_synth/dCMP_Mease_dom"/>
</dbReference>
<feature type="domain" description="Thymidylate synthase/dCMP hydroxymethylase" evidence="3">
    <location>
        <begin position="11"/>
        <end position="47"/>
    </location>
</feature>
<keyword evidence="6" id="KW-1185">Reference proteome</keyword>
<dbReference type="Gene3D" id="3.30.572.10">
    <property type="entry name" value="Thymidylate synthase/dCMP hydroxymethylase domain"/>
    <property type="match status" value="1"/>
</dbReference>
<proteinExistence type="predicted"/>
<evidence type="ECO:0000313" key="4">
    <source>
        <dbReference type="EMBL" id="KAF5320486.1"/>
    </source>
</evidence>
<protein>
    <recommendedName>
        <fullName evidence="3">Thymidylate synthase/dCMP hydroxymethylase domain-containing protein</fullName>
    </recommendedName>
</protein>
<dbReference type="InterPro" id="IPR036926">
    <property type="entry name" value="Thymidate_synth/dCMP_Mease_sf"/>
</dbReference>
<dbReference type="Pfam" id="PF00303">
    <property type="entry name" value="Thymidylat_synt"/>
    <property type="match status" value="1"/>
</dbReference>
<gene>
    <name evidence="5" type="ORF">D9611_010743</name>
    <name evidence="4" type="ORF">D9611_010744</name>
</gene>
<feature type="compositionally biased region" description="Low complexity" evidence="2">
    <location>
        <begin position="52"/>
        <end position="66"/>
    </location>
</feature>
<evidence type="ECO:0000256" key="1">
    <source>
        <dbReference type="ARBA" id="ARBA00022679"/>
    </source>
</evidence>
<evidence type="ECO:0000256" key="2">
    <source>
        <dbReference type="SAM" id="MobiDB-lite"/>
    </source>
</evidence>
<feature type="region of interest" description="Disordered" evidence="2">
    <location>
        <begin position="25"/>
        <end position="66"/>
    </location>
</feature>
<dbReference type="AlphaFoldDB" id="A0A8H5F1U3"/>
<sequence length="105" mass="11258">MTVTAVQHEEHQYLALIRRVLDTGEARPDRTGTGTLALFAPPSLRFTPSSPPNARSSAASSMGSSGSIMRGSIWMRMRIKLGSALISSRSVLRRSGRGDTSHSSS</sequence>
<name>A0A8H5F1U3_9AGAR</name>
<reference evidence="4 6" key="1">
    <citation type="journal article" date="2020" name="ISME J.">
        <title>Uncovering the hidden diversity of litter-decomposition mechanisms in mushroom-forming fungi.</title>
        <authorList>
            <person name="Floudas D."/>
            <person name="Bentzer J."/>
            <person name="Ahren D."/>
            <person name="Johansson T."/>
            <person name="Persson P."/>
            <person name="Tunlid A."/>
        </authorList>
    </citation>
    <scope>NUCLEOTIDE SEQUENCE [LARGE SCALE GENOMIC DNA]</scope>
    <source>
        <strain evidence="4 6">CBS 175.51</strain>
    </source>
</reference>
<accession>A0A8H5F1U3</accession>
<organism evidence="4 6">
    <name type="scientific">Ephemerocybe angulata</name>
    <dbReference type="NCBI Taxonomy" id="980116"/>
    <lineage>
        <taxon>Eukaryota</taxon>
        <taxon>Fungi</taxon>
        <taxon>Dikarya</taxon>
        <taxon>Basidiomycota</taxon>
        <taxon>Agaricomycotina</taxon>
        <taxon>Agaricomycetes</taxon>
        <taxon>Agaricomycetidae</taxon>
        <taxon>Agaricales</taxon>
        <taxon>Agaricineae</taxon>
        <taxon>Psathyrellaceae</taxon>
        <taxon>Ephemerocybe</taxon>
    </lineage>
</organism>
<dbReference type="Proteomes" id="UP000541558">
    <property type="component" value="Unassembled WGS sequence"/>
</dbReference>
<dbReference type="OrthoDB" id="766at2759"/>
<comment type="caution">
    <text evidence="4">The sequence shown here is derived from an EMBL/GenBank/DDBJ whole genome shotgun (WGS) entry which is preliminary data.</text>
</comment>
<evidence type="ECO:0000259" key="3">
    <source>
        <dbReference type="Pfam" id="PF00303"/>
    </source>
</evidence>
<dbReference type="SUPFAM" id="SSF55831">
    <property type="entry name" value="Thymidylate synthase/dCMP hydroxymethylase"/>
    <property type="match status" value="1"/>
</dbReference>
<dbReference type="EMBL" id="JAACJK010000169">
    <property type="protein sequence ID" value="KAF5320486.1"/>
    <property type="molecule type" value="Genomic_DNA"/>
</dbReference>
<evidence type="ECO:0000313" key="6">
    <source>
        <dbReference type="Proteomes" id="UP000541558"/>
    </source>
</evidence>
<keyword evidence="1" id="KW-0808">Transferase</keyword>